<name>A0ACB7XDC0_9ERIC</name>
<evidence type="ECO:0000313" key="1">
    <source>
        <dbReference type="EMBL" id="KAH7838675.1"/>
    </source>
</evidence>
<evidence type="ECO:0000313" key="2">
    <source>
        <dbReference type="Proteomes" id="UP000828048"/>
    </source>
</evidence>
<proteinExistence type="predicted"/>
<organism evidence="1 2">
    <name type="scientific">Vaccinium darrowii</name>
    <dbReference type="NCBI Taxonomy" id="229202"/>
    <lineage>
        <taxon>Eukaryota</taxon>
        <taxon>Viridiplantae</taxon>
        <taxon>Streptophyta</taxon>
        <taxon>Embryophyta</taxon>
        <taxon>Tracheophyta</taxon>
        <taxon>Spermatophyta</taxon>
        <taxon>Magnoliopsida</taxon>
        <taxon>eudicotyledons</taxon>
        <taxon>Gunneridae</taxon>
        <taxon>Pentapetalae</taxon>
        <taxon>asterids</taxon>
        <taxon>Ericales</taxon>
        <taxon>Ericaceae</taxon>
        <taxon>Vaccinioideae</taxon>
        <taxon>Vaccinieae</taxon>
        <taxon>Vaccinium</taxon>
    </lineage>
</organism>
<dbReference type="EMBL" id="CM037156">
    <property type="protein sequence ID" value="KAH7838675.1"/>
    <property type="molecule type" value="Genomic_DNA"/>
</dbReference>
<protein>
    <submittedName>
        <fullName evidence="1">Uncharacterized protein</fullName>
    </submittedName>
</protein>
<sequence length="330" mass="36475">MVIACAKFDDFSKLRKMKPVCIIGPLDTKTEPNDSTNLDYLGSSIKETGFKDPEINNEDQRDDLMLGFENYEGGARRIEGKWQTFLDVFAIDVSTSEGKWKSIGCHAAGIVGLSFPNRGHILHTVCNGRIASEMNSKTGEFVWEFKVSKTHISSLALCAEQILAISSGKMRIFNWESGKELLKFSADGGSVQRASIFHEAKAIITFGSGEKYFQVPESGVAYAWNLITITEEGVTPTKEIVKAGIHANDKNPKSDDETESETSQLELVTEDEFSDTIDEPDTSSFTAFLYLLLSTDESRNTSKPDGKKEYQEGIGEPATDSRTSFICILI</sequence>
<accession>A0ACB7XDC0</accession>
<gene>
    <name evidence="1" type="ORF">Vadar_029762</name>
</gene>
<reference evidence="1 2" key="1">
    <citation type="journal article" date="2021" name="Hortic Res">
        <title>High-quality reference genome and annotation aids understanding of berry development for evergreen blueberry (Vaccinium darrowii).</title>
        <authorList>
            <person name="Yu J."/>
            <person name="Hulse-Kemp A.M."/>
            <person name="Babiker E."/>
            <person name="Staton M."/>
        </authorList>
    </citation>
    <scope>NUCLEOTIDE SEQUENCE [LARGE SCALE GENOMIC DNA]</scope>
    <source>
        <strain evidence="2">cv. NJ 8807/NJ 8810</strain>
        <tissue evidence="1">Young leaf</tissue>
    </source>
</reference>
<dbReference type="Proteomes" id="UP000828048">
    <property type="component" value="Chromosome 6"/>
</dbReference>
<keyword evidence="2" id="KW-1185">Reference proteome</keyword>
<comment type="caution">
    <text evidence="1">The sequence shown here is derived from an EMBL/GenBank/DDBJ whole genome shotgun (WGS) entry which is preliminary data.</text>
</comment>